<keyword evidence="1" id="KW-0812">Transmembrane</keyword>
<evidence type="ECO:0000313" key="2">
    <source>
        <dbReference type="EMBL" id="OCK81981.1"/>
    </source>
</evidence>
<dbReference type="AlphaFoldDB" id="A0A8E2EDL0"/>
<proteinExistence type="predicted"/>
<feature type="transmembrane region" description="Helical" evidence="1">
    <location>
        <begin position="41"/>
        <end position="62"/>
    </location>
</feature>
<organism evidence="2 3">
    <name type="scientific">Lepidopterella palustris CBS 459.81</name>
    <dbReference type="NCBI Taxonomy" id="1314670"/>
    <lineage>
        <taxon>Eukaryota</taxon>
        <taxon>Fungi</taxon>
        <taxon>Dikarya</taxon>
        <taxon>Ascomycota</taxon>
        <taxon>Pezizomycotina</taxon>
        <taxon>Dothideomycetes</taxon>
        <taxon>Pleosporomycetidae</taxon>
        <taxon>Mytilinidiales</taxon>
        <taxon>Argynnaceae</taxon>
        <taxon>Lepidopterella</taxon>
    </lineage>
</organism>
<accession>A0A8E2EDL0</accession>
<sequence>MPPNKLLLATAVAHGLLSIGHTMKGIEMFANPSFKKLPPTLFGAVKAGWFEGSVFLAIMGLINYRWANEGFKNTFDIAIASLISVLCFGFGGYYAKTGDKGTAGILSVVGLLQVAGARGAM</sequence>
<dbReference type="EMBL" id="KV744902">
    <property type="protein sequence ID" value="OCK81981.1"/>
    <property type="molecule type" value="Genomic_DNA"/>
</dbReference>
<dbReference type="OrthoDB" id="5399817at2759"/>
<evidence type="ECO:0000313" key="3">
    <source>
        <dbReference type="Proteomes" id="UP000250266"/>
    </source>
</evidence>
<protein>
    <submittedName>
        <fullName evidence="2">Uncharacterized protein</fullName>
    </submittedName>
</protein>
<evidence type="ECO:0000256" key="1">
    <source>
        <dbReference type="SAM" id="Phobius"/>
    </source>
</evidence>
<keyword evidence="1" id="KW-0472">Membrane</keyword>
<feature type="transmembrane region" description="Helical" evidence="1">
    <location>
        <begin position="74"/>
        <end position="95"/>
    </location>
</feature>
<name>A0A8E2EDL0_9PEZI</name>
<reference evidence="2 3" key="1">
    <citation type="journal article" date="2016" name="Nat. Commun.">
        <title>Ectomycorrhizal ecology is imprinted in the genome of the dominant symbiotic fungus Cenococcum geophilum.</title>
        <authorList>
            <consortium name="DOE Joint Genome Institute"/>
            <person name="Peter M."/>
            <person name="Kohler A."/>
            <person name="Ohm R.A."/>
            <person name="Kuo A."/>
            <person name="Krutzmann J."/>
            <person name="Morin E."/>
            <person name="Arend M."/>
            <person name="Barry K.W."/>
            <person name="Binder M."/>
            <person name="Choi C."/>
            <person name="Clum A."/>
            <person name="Copeland A."/>
            <person name="Grisel N."/>
            <person name="Haridas S."/>
            <person name="Kipfer T."/>
            <person name="LaButti K."/>
            <person name="Lindquist E."/>
            <person name="Lipzen A."/>
            <person name="Maire R."/>
            <person name="Meier B."/>
            <person name="Mihaltcheva S."/>
            <person name="Molinier V."/>
            <person name="Murat C."/>
            <person name="Poggeler S."/>
            <person name="Quandt C.A."/>
            <person name="Sperisen C."/>
            <person name="Tritt A."/>
            <person name="Tisserant E."/>
            <person name="Crous P.W."/>
            <person name="Henrissat B."/>
            <person name="Nehls U."/>
            <person name="Egli S."/>
            <person name="Spatafora J.W."/>
            <person name="Grigoriev I.V."/>
            <person name="Martin F.M."/>
        </authorList>
    </citation>
    <scope>NUCLEOTIDE SEQUENCE [LARGE SCALE GENOMIC DNA]</scope>
    <source>
        <strain evidence="2 3">CBS 459.81</strain>
    </source>
</reference>
<gene>
    <name evidence="2" type="ORF">K432DRAFT_325124</name>
</gene>
<dbReference type="Proteomes" id="UP000250266">
    <property type="component" value="Unassembled WGS sequence"/>
</dbReference>
<keyword evidence="3" id="KW-1185">Reference proteome</keyword>
<keyword evidence="1" id="KW-1133">Transmembrane helix</keyword>